<name>A0ABW9ZWZ3_9BACT</name>
<keyword evidence="1" id="KW-0472">Membrane</keyword>
<dbReference type="RefSeq" id="WP_161819928.1">
    <property type="nucleotide sequence ID" value="NZ_JAACJS010000015.1"/>
</dbReference>
<feature type="transmembrane region" description="Helical" evidence="1">
    <location>
        <begin position="302"/>
        <end position="321"/>
    </location>
</feature>
<feature type="transmembrane region" description="Helical" evidence="1">
    <location>
        <begin position="115"/>
        <end position="136"/>
    </location>
</feature>
<evidence type="ECO:0000256" key="1">
    <source>
        <dbReference type="SAM" id="Phobius"/>
    </source>
</evidence>
<gene>
    <name evidence="2" type="ORF">GWC95_17150</name>
</gene>
<dbReference type="EMBL" id="JAACJS010000015">
    <property type="protein sequence ID" value="NCI51655.1"/>
    <property type="molecule type" value="Genomic_DNA"/>
</dbReference>
<feature type="transmembrane region" description="Helical" evidence="1">
    <location>
        <begin position="279"/>
        <end position="296"/>
    </location>
</feature>
<protein>
    <recommendedName>
        <fullName evidence="4">Glycosyltransferase RgtA/B/C/D-like domain-containing protein</fullName>
    </recommendedName>
</protein>
<keyword evidence="1" id="KW-1133">Transmembrane helix</keyword>
<sequence length="491" mass="56604">MNKLLYFLIIVVFAGFVVQRAFNPFEEDQKIFFASANISNASAKHFPGNVLETFELKPFYNRAVYYGIYKLAQPLHLWENKYSFIVAVQMIFLSFLVLGAYLFSRSHNASVKNQWKLFFITSIFLVTAGSDSFMQAEHLAIGLLLYAVFFLSQQKLVFDIIAGILLGYVAGLKGITLLYAGAVLVFSFFYFRKSNYWIVSLALVIVFGTSILISWKELETAKLLQGNGLNLRRFFDYFRITYRFVCIDQAYMLSLVCCLVLIVLVWIKNKKDKPLFWKFIFPAALMFALVVPTVVLQVGFSYHYFGLLLFLLLLTRSVLQFEGTAYFAMLKKFIDLRIALPALLMYLFFSTPVISHSKNVMQYNLSNFRSEIAVNDSISKIIPAGERVLFLTDGVLNFYSRNPSACYEFFPITINRLMPKYPSIPVKLKPRYEATLSCIKNFTGNYIVLGENWLPKEKYPGVYPDSNYVAVANLRSVQRTYLVYKRRTKEQ</sequence>
<feature type="transmembrane region" description="Helical" evidence="1">
    <location>
        <begin position="333"/>
        <end position="354"/>
    </location>
</feature>
<feature type="transmembrane region" description="Helical" evidence="1">
    <location>
        <begin position="156"/>
        <end position="189"/>
    </location>
</feature>
<keyword evidence="3" id="KW-1185">Reference proteome</keyword>
<evidence type="ECO:0000313" key="3">
    <source>
        <dbReference type="Proteomes" id="UP000753802"/>
    </source>
</evidence>
<evidence type="ECO:0008006" key="4">
    <source>
        <dbReference type="Google" id="ProtNLM"/>
    </source>
</evidence>
<comment type="caution">
    <text evidence="2">The sequence shown here is derived from an EMBL/GenBank/DDBJ whole genome shotgun (WGS) entry which is preliminary data.</text>
</comment>
<feature type="transmembrane region" description="Helical" evidence="1">
    <location>
        <begin position="196"/>
        <end position="215"/>
    </location>
</feature>
<keyword evidence="1" id="KW-0812">Transmembrane</keyword>
<feature type="transmembrane region" description="Helical" evidence="1">
    <location>
        <begin position="250"/>
        <end position="267"/>
    </location>
</feature>
<evidence type="ECO:0000313" key="2">
    <source>
        <dbReference type="EMBL" id="NCI51655.1"/>
    </source>
</evidence>
<dbReference type="Proteomes" id="UP000753802">
    <property type="component" value="Unassembled WGS sequence"/>
</dbReference>
<accession>A0ABW9ZWZ3</accession>
<feature type="transmembrane region" description="Helical" evidence="1">
    <location>
        <begin position="82"/>
        <end position="103"/>
    </location>
</feature>
<proteinExistence type="predicted"/>
<organism evidence="2 3">
    <name type="scientific">Sediminibacterium roseum</name>
    <dbReference type="NCBI Taxonomy" id="1978412"/>
    <lineage>
        <taxon>Bacteria</taxon>
        <taxon>Pseudomonadati</taxon>
        <taxon>Bacteroidota</taxon>
        <taxon>Chitinophagia</taxon>
        <taxon>Chitinophagales</taxon>
        <taxon>Chitinophagaceae</taxon>
        <taxon>Sediminibacterium</taxon>
    </lineage>
</organism>
<reference evidence="2 3" key="1">
    <citation type="submission" date="2020-01" db="EMBL/GenBank/DDBJ databases">
        <title>Genome analysis.</title>
        <authorList>
            <person name="Wu S."/>
            <person name="Wang G."/>
        </authorList>
    </citation>
    <scope>NUCLEOTIDE SEQUENCE [LARGE SCALE GENOMIC DNA]</scope>
    <source>
        <strain evidence="2 3">SYL130</strain>
    </source>
</reference>